<reference evidence="2 3" key="2">
    <citation type="journal article" date="2015" name="PLoS ONE">
        <title>Whole-Genome Optical Mapping and Finished Genome Sequence of Sphingobacterium deserti sp. nov., a New Species Isolated from the Western Desert of China.</title>
        <authorList>
            <person name="Teng C."/>
            <person name="Zhou Z."/>
            <person name="Molnar I."/>
            <person name="Li X."/>
            <person name="Tang R."/>
            <person name="Chen M."/>
            <person name="Wang L."/>
            <person name="Su S."/>
            <person name="Zhang W."/>
            <person name="Lin M."/>
        </authorList>
    </citation>
    <scope>NUCLEOTIDE SEQUENCE [LARGE SCALE GENOMIC DNA]</scope>
    <source>
        <strain evidence="3">ACCC05744</strain>
    </source>
</reference>
<evidence type="ECO:0000313" key="2">
    <source>
        <dbReference type="EMBL" id="KGE12616.1"/>
    </source>
</evidence>
<dbReference type="PANTHER" id="PTHR18964">
    <property type="entry name" value="ROK (REPRESSOR, ORF, KINASE) FAMILY"/>
    <property type="match status" value="1"/>
</dbReference>
<dbReference type="eggNOG" id="COG1940">
    <property type="taxonomic scope" value="Bacteria"/>
</dbReference>
<dbReference type="AlphaFoldDB" id="A0A0B8SZ49"/>
<protein>
    <submittedName>
        <fullName evidence="2">ROK family protein</fullName>
    </submittedName>
</protein>
<dbReference type="PANTHER" id="PTHR18964:SF149">
    <property type="entry name" value="BIFUNCTIONAL UDP-N-ACETYLGLUCOSAMINE 2-EPIMERASE_N-ACETYLMANNOSAMINE KINASE"/>
    <property type="match status" value="1"/>
</dbReference>
<dbReference type="OrthoDB" id="49666at2"/>
<evidence type="ECO:0000256" key="1">
    <source>
        <dbReference type="ARBA" id="ARBA00006479"/>
    </source>
</evidence>
<proteinExistence type="inferred from homology"/>
<dbReference type="InterPro" id="IPR000600">
    <property type="entry name" value="ROK"/>
</dbReference>
<dbReference type="SUPFAM" id="SSF53067">
    <property type="entry name" value="Actin-like ATPase domain"/>
    <property type="match status" value="1"/>
</dbReference>
<reference evidence="3" key="1">
    <citation type="submission" date="2014-04" db="EMBL/GenBank/DDBJ databases">
        <title>Whole-Genome optical mapping and complete genome sequence of Sphingobacterium deserti sp. nov., a new spaces isolated from desert in the west of China.</title>
        <authorList>
            <person name="Teng C."/>
            <person name="Zhou Z."/>
            <person name="Li X."/>
            <person name="Chen M."/>
            <person name="Lin M."/>
            <person name="Wang L."/>
            <person name="Su S."/>
            <person name="Zhang C."/>
            <person name="Zhang W."/>
        </authorList>
    </citation>
    <scope>NUCLEOTIDE SEQUENCE [LARGE SCALE GENOMIC DNA]</scope>
    <source>
        <strain evidence="3">ACCC05744</strain>
    </source>
</reference>
<organism evidence="2 3">
    <name type="scientific">Sphingobacterium deserti</name>
    <dbReference type="NCBI Taxonomy" id="1229276"/>
    <lineage>
        <taxon>Bacteria</taxon>
        <taxon>Pseudomonadati</taxon>
        <taxon>Bacteroidota</taxon>
        <taxon>Sphingobacteriia</taxon>
        <taxon>Sphingobacteriales</taxon>
        <taxon>Sphingobacteriaceae</taxon>
        <taxon>Sphingobacterium</taxon>
    </lineage>
</organism>
<accession>A0A0B8SZ49</accession>
<dbReference type="PATRIC" id="fig|1229276.3.peg.3778"/>
<evidence type="ECO:0000313" key="3">
    <source>
        <dbReference type="Proteomes" id="UP000031802"/>
    </source>
</evidence>
<dbReference type="Proteomes" id="UP000031802">
    <property type="component" value="Unassembled WGS sequence"/>
</dbReference>
<sequence>MKESVVVCLDIGGSHIAAATLRAEGGQYYALRDARGDVDSGESRDHILTQWDVVIRQVWDEQHQHIAALLIAMPGPFDYVHGICLMDGMHKYQALLHMDVRSYLSDCYKIPGDAVQFVNDAEAFLWGELYHYKLQKKRMVGLTLGTGLGSALYAEGEVKDLNYGSAIFREGIAEDYISTRGMLAFLQHQGVRHLPHVKALLDAEDLESERVAAFGYLSDALLDFLRQYILPLQTDGIVFGGNIAKAHRLFLPTIEKELQLPCYVASFQEWNLFLGLASSYKQ</sequence>
<dbReference type="STRING" id="1229276.DI53_3656"/>
<comment type="caution">
    <text evidence="2">The sequence shown here is derived from an EMBL/GenBank/DDBJ whole genome shotgun (WGS) entry which is preliminary data.</text>
</comment>
<dbReference type="RefSeq" id="WP_037503035.1">
    <property type="nucleotide sequence ID" value="NZ_JJMU01000066.1"/>
</dbReference>
<dbReference type="CDD" id="cd23763">
    <property type="entry name" value="ASKHA_ATPase_ROK"/>
    <property type="match status" value="1"/>
</dbReference>
<dbReference type="EMBL" id="JJMU01000066">
    <property type="protein sequence ID" value="KGE12616.1"/>
    <property type="molecule type" value="Genomic_DNA"/>
</dbReference>
<dbReference type="Gene3D" id="3.30.420.40">
    <property type="match status" value="2"/>
</dbReference>
<dbReference type="InterPro" id="IPR043129">
    <property type="entry name" value="ATPase_NBD"/>
</dbReference>
<gene>
    <name evidence="2" type="ORF">DI53_3656</name>
</gene>
<dbReference type="Pfam" id="PF00480">
    <property type="entry name" value="ROK"/>
    <property type="match status" value="1"/>
</dbReference>
<name>A0A0B8SZ49_9SPHI</name>
<comment type="similarity">
    <text evidence="1">Belongs to the ROK (NagC/XylR) family.</text>
</comment>
<keyword evidence="3" id="KW-1185">Reference proteome</keyword>